<keyword evidence="1" id="KW-0560">Oxidoreductase</keyword>
<dbReference type="PANTHER" id="PTHR43244">
    <property type="match status" value="1"/>
</dbReference>
<dbReference type="SUPFAM" id="SSF51679">
    <property type="entry name" value="Bacterial luciferase-like"/>
    <property type="match status" value="1"/>
</dbReference>
<protein>
    <recommendedName>
        <fullName evidence="2">Luciferase-like domain-containing protein</fullName>
    </recommendedName>
</protein>
<dbReference type="HOGENOM" id="CLU_027853_5_3_7"/>
<dbReference type="EMBL" id="AZHW01000792">
    <property type="protein sequence ID" value="ETW96400.1"/>
    <property type="molecule type" value="Genomic_DNA"/>
</dbReference>
<gene>
    <name evidence="3" type="ORF">ETSY1_26745</name>
</gene>
<reference evidence="3 4" key="1">
    <citation type="journal article" date="2014" name="Nature">
        <title>An environmental bacterial taxon with a large and distinct metabolic repertoire.</title>
        <authorList>
            <person name="Wilson M.C."/>
            <person name="Mori T."/>
            <person name="Ruckert C."/>
            <person name="Uria A.R."/>
            <person name="Helf M.J."/>
            <person name="Takada K."/>
            <person name="Gernert C."/>
            <person name="Steffens U.A."/>
            <person name="Heycke N."/>
            <person name="Schmitt S."/>
            <person name="Rinke C."/>
            <person name="Helfrich E.J."/>
            <person name="Brachmann A.O."/>
            <person name="Gurgui C."/>
            <person name="Wakimoto T."/>
            <person name="Kracht M."/>
            <person name="Crusemann M."/>
            <person name="Hentschel U."/>
            <person name="Abe I."/>
            <person name="Matsunaga S."/>
            <person name="Kalinowski J."/>
            <person name="Takeyama H."/>
            <person name="Piel J."/>
        </authorList>
    </citation>
    <scope>NUCLEOTIDE SEQUENCE [LARGE SCALE GENOMIC DNA]</scope>
    <source>
        <strain evidence="4">TSY1</strain>
    </source>
</reference>
<keyword evidence="4" id="KW-1185">Reference proteome</keyword>
<proteinExistence type="predicted"/>
<evidence type="ECO:0000256" key="1">
    <source>
        <dbReference type="ARBA" id="ARBA00023002"/>
    </source>
</evidence>
<dbReference type="InterPro" id="IPR036661">
    <property type="entry name" value="Luciferase-like_sf"/>
</dbReference>
<dbReference type="Pfam" id="PF00296">
    <property type="entry name" value="Bac_luciferase"/>
    <property type="match status" value="1"/>
</dbReference>
<organism evidence="3 4">
    <name type="scientific">Entotheonella factor</name>
    <dbReference type="NCBI Taxonomy" id="1429438"/>
    <lineage>
        <taxon>Bacteria</taxon>
        <taxon>Pseudomonadati</taxon>
        <taxon>Nitrospinota/Tectimicrobiota group</taxon>
        <taxon>Candidatus Tectimicrobiota</taxon>
        <taxon>Candidatus Entotheonellia</taxon>
        <taxon>Candidatus Entotheonellales</taxon>
        <taxon>Candidatus Entotheonellaceae</taxon>
        <taxon>Candidatus Entotheonella</taxon>
    </lineage>
</organism>
<name>W4LFC8_ENTF1</name>
<dbReference type="AlphaFoldDB" id="W4LFC8"/>
<dbReference type="Proteomes" id="UP000019141">
    <property type="component" value="Unassembled WGS sequence"/>
</dbReference>
<feature type="domain" description="Luciferase-like" evidence="2">
    <location>
        <begin position="16"/>
        <end position="304"/>
    </location>
</feature>
<dbReference type="InterPro" id="IPR011251">
    <property type="entry name" value="Luciferase-like_dom"/>
</dbReference>
<dbReference type="Gene3D" id="3.20.20.30">
    <property type="entry name" value="Luciferase-like domain"/>
    <property type="match status" value="1"/>
</dbReference>
<sequence>MASHAISIAFQTDKPITAYGPLAATVERYGFNGVTVYNDLLYQPAWLPLLEIARHTQRIQLGPAAVNPFTCHPINIAGHIALIDEMSQGRAYMGLCRGSWLDFLGLQPERPVTALHEAFVCIRQLLCQSTEPYHGTVFSLAGGETLRWPIRRSDIPFLLGTWGPKTMRACMAEIDAIKVGGTANPDVIPSIRADLSQAAAAVGRSPSEVNLAVGAVTVVDRDGRAARDTARREVALYLPVIAEFDPTLDIEPDRLNRIREAAAAFDYERAGRDISDALLRRVAFAGTPNDIAEQTAALFEAGVHRVEFGTPHGLTTAEGLRLLGEQVLPALKHAYNLEDV</sequence>
<evidence type="ECO:0000313" key="3">
    <source>
        <dbReference type="EMBL" id="ETW96400.1"/>
    </source>
</evidence>
<evidence type="ECO:0000259" key="2">
    <source>
        <dbReference type="Pfam" id="PF00296"/>
    </source>
</evidence>
<comment type="caution">
    <text evidence="3">The sequence shown here is derived from an EMBL/GenBank/DDBJ whole genome shotgun (WGS) entry which is preliminary data.</text>
</comment>
<dbReference type="GO" id="GO:0016705">
    <property type="term" value="F:oxidoreductase activity, acting on paired donors, with incorporation or reduction of molecular oxygen"/>
    <property type="evidence" value="ECO:0007669"/>
    <property type="project" value="InterPro"/>
</dbReference>
<evidence type="ECO:0000313" key="4">
    <source>
        <dbReference type="Proteomes" id="UP000019141"/>
    </source>
</evidence>
<dbReference type="PANTHER" id="PTHR43244:SF1">
    <property type="entry name" value="5,10-METHYLENETETRAHYDROMETHANOPTERIN REDUCTASE"/>
    <property type="match status" value="1"/>
</dbReference>
<dbReference type="InterPro" id="IPR050564">
    <property type="entry name" value="F420-G6PD/mer"/>
</dbReference>
<accession>W4LFC8</accession>